<dbReference type="InterPro" id="IPR050624">
    <property type="entry name" value="HTH-type_Tx_Regulator"/>
</dbReference>
<keyword evidence="6" id="KW-1185">Reference proteome</keyword>
<sequence length="196" mass="23036">MNGFERRKEQKKKSILEAALALFMEFGVQKVSVAEIAEKASVSQVTIYNYFESKDKLSDKVLKYYVDQVWAEQEAILISDLPFDEKIKQITFEKSHLTDQMSDNFFQDFMKDYTTGKGYVEELYTTKALPLMVNLFNEGREQGFIDPDISNEAILFYMQMFKEYMQREDVAQYMLPITEDLTKIFFYGIVGREKND</sequence>
<dbReference type="PANTHER" id="PTHR43479">
    <property type="entry name" value="ACREF/ENVCD OPERON REPRESSOR-RELATED"/>
    <property type="match status" value="1"/>
</dbReference>
<feature type="domain" description="HTH tetR-type" evidence="4">
    <location>
        <begin position="9"/>
        <end position="69"/>
    </location>
</feature>
<dbReference type="GO" id="GO:0003677">
    <property type="term" value="F:DNA binding"/>
    <property type="evidence" value="ECO:0007669"/>
    <property type="project" value="UniProtKB-UniRule"/>
</dbReference>
<dbReference type="SUPFAM" id="SSF46689">
    <property type="entry name" value="Homeodomain-like"/>
    <property type="match status" value="1"/>
</dbReference>
<accession>A0A265N7M8</accession>
<dbReference type="InterPro" id="IPR009057">
    <property type="entry name" value="Homeodomain-like_sf"/>
</dbReference>
<organism evidence="5 6">
    <name type="scientific">Virgibacillus indicus</name>
    <dbReference type="NCBI Taxonomy" id="2024554"/>
    <lineage>
        <taxon>Bacteria</taxon>
        <taxon>Bacillati</taxon>
        <taxon>Bacillota</taxon>
        <taxon>Bacilli</taxon>
        <taxon>Bacillales</taxon>
        <taxon>Bacillaceae</taxon>
        <taxon>Virgibacillus</taxon>
    </lineage>
</organism>
<evidence type="ECO:0000259" key="4">
    <source>
        <dbReference type="PROSITE" id="PS50977"/>
    </source>
</evidence>
<evidence type="ECO:0000313" key="6">
    <source>
        <dbReference type="Proteomes" id="UP000216498"/>
    </source>
</evidence>
<dbReference type="PRINTS" id="PR00455">
    <property type="entry name" value="HTHTETR"/>
</dbReference>
<evidence type="ECO:0000256" key="2">
    <source>
        <dbReference type="ARBA" id="ARBA00023125"/>
    </source>
</evidence>
<keyword evidence="2 3" id="KW-0238">DNA-binding</keyword>
<name>A0A265N7M8_9BACI</name>
<reference evidence="5 6" key="1">
    <citation type="submission" date="2017-08" db="EMBL/GenBank/DDBJ databases">
        <title>Virgibacillus indicus sp. nov. and Virgibacillus profoundi sp. nov, two moderately halophilic bacteria isolated from marine sediment by using the Microfluidic Streak Plate.</title>
        <authorList>
            <person name="Xu B."/>
            <person name="Hu B."/>
            <person name="Wang J."/>
            <person name="Zhu Y."/>
            <person name="Huang L."/>
            <person name="Du W."/>
            <person name="Huang Y."/>
        </authorList>
    </citation>
    <scope>NUCLEOTIDE SEQUENCE [LARGE SCALE GENOMIC DNA]</scope>
    <source>
        <strain evidence="5 6">IO3-P2-C2</strain>
    </source>
</reference>
<dbReference type="OrthoDB" id="113732at2"/>
<dbReference type="PANTHER" id="PTHR43479:SF21">
    <property type="entry name" value="TRANSCRIPTIONAL REGULATOR, TETR FAMILY"/>
    <property type="match status" value="1"/>
</dbReference>
<dbReference type="EMBL" id="NPMS01000010">
    <property type="protein sequence ID" value="OZU87449.1"/>
    <property type="molecule type" value="Genomic_DNA"/>
</dbReference>
<dbReference type="InterPro" id="IPR001647">
    <property type="entry name" value="HTH_TetR"/>
</dbReference>
<dbReference type="RefSeq" id="WP_094887022.1">
    <property type="nucleotide sequence ID" value="NZ_NPMS01000010.1"/>
</dbReference>
<dbReference type="PROSITE" id="PS50977">
    <property type="entry name" value="HTH_TETR_2"/>
    <property type="match status" value="1"/>
</dbReference>
<evidence type="ECO:0000256" key="3">
    <source>
        <dbReference type="PROSITE-ProRule" id="PRU00335"/>
    </source>
</evidence>
<evidence type="ECO:0000313" key="5">
    <source>
        <dbReference type="EMBL" id="OZU87449.1"/>
    </source>
</evidence>
<feature type="DNA-binding region" description="H-T-H motif" evidence="3">
    <location>
        <begin position="32"/>
        <end position="51"/>
    </location>
</feature>
<protein>
    <submittedName>
        <fullName evidence="5">TetR family transcriptional regulator</fullName>
    </submittedName>
</protein>
<gene>
    <name evidence="5" type="ORF">CIL03_16655</name>
</gene>
<evidence type="ECO:0000256" key="1">
    <source>
        <dbReference type="ARBA" id="ARBA00022491"/>
    </source>
</evidence>
<keyword evidence="1" id="KW-0678">Repressor</keyword>
<dbReference type="Gene3D" id="1.10.357.10">
    <property type="entry name" value="Tetracycline Repressor, domain 2"/>
    <property type="match status" value="1"/>
</dbReference>
<dbReference type="Proteomes" id="UP000216498">
    <property type="component" value="Unassembled WGS sequence"/>
</dbReference>
<proteinExistence type="predicted"/>
<comment type="caution">
    <text evidence="5">The sequence shown here is derived from an EMBL/GenBank/DDBJ whole genome shotgun (WGS) entry which is preliminary data.</text>
</comment>
<dbReference type="Pfam" id="PF00440">
    <property type="entry name" value="TetR_N"/>
    <property type="match status" value="1"/>
</dbReference>
<dbReference type="AlphaFoldDB" id="A0A265N7M8"/>